<organism evidence="10 11">
    <name type="scientific">Steccherinum ochraceum</name>
    <dbReference type="NCBI Taxonomy" id="92696"/>
    <lineage>
        <taxon>Eukaryota</taxon>
        <taxon>Fungi</taxon>
        <taxon>Dikarya</taxon>
        <taxon>Basidiomycota</taxon>
        <taxon>Agaricomycotina</taxon>
        <taxon>Agaricomycetes</taxon>
        <taxon>Polyporales</taxon>
        <taxon>Steccherinaceae</taxon>
        <taxon>Steccherinum</taxon>
    </lineage>
</organism>
<proteinExistence type="predicted"/>
<evidence type="ECO:0000256" key="2">
    <source>
        <dbReference type="ARBA" id="ARBA00022692"/>
    </source>
</evidence>
<dbReference type="PROSITE" id="PS51758">
    <property type="entry name" value="LETM1_RBD"/>
    <property type="match status" value="1"/>
</dbReference>
<dbReference type="EMBL" id="RWJN01000628">
    <property type="protein sequence ID" value="TCD60262.1"/>
    <property type="molecule type" value="Genomic_DNA"/>
</dbReference>
<evidence type="ECO:0000256" key="5">
    <source>
        <dbReference type="ARBA" id="ARBA00023128"/>
    </source>
</evidence>
<evidence type="ECO:0000259" key="9">
    <source>
        <dbReference type="PROSITE" id="PS51758"/>
    </source>
</evidence>
<feature type="non-terminal residue" evidence="10">
    <location>
        <position position="1"/>
    </location>
</feature>
<evidence type="ECO:0000256" key="4">
    <source>
        <dbReference type="ARBA" id="ARBA00022989"/>
    </source>
</evidence>
<keyword evidence="11" id="KW-1185">Reference proteome</keyword>
<evidence type="ECO:0000256" key="1">
    <source>
        <dbReference type="ARBA" id="ARBA00004434"/>
    </source>
</evidence>
<feature type="compositionally biased region" description="Polar residues" evidence="8">
    <location>
        <begin position="59"/>
        <end position="76"/>
    </location>
</feature>
<keyword evidence="4" id="KW-1133">Transmembrane helix</keyword>
<keyword evidence="2" id="KW-0812">Transmembrane</keyword>
<evidence type="ECO:0000313" key="11">
    <source>
        <dbReference type="Proteomes" id="UP000292702"/>
    </source>
</evidence>
<accession>A0A4R0R0L4</accession>
<dbReference type="GO" id="GO:0030003">
    <property type="term" value="P:intracellular monoatomic cation homeostasis"/>
    <property type="evidence" value="ECO:0007669"/>
    <property type="project" value="TreeGrafter"/>
</dbReference>
<keyword evidence="6" id="KW-0472">Membrane</keyword>
<protein>
    <recommendedName>
        <fullName evidence="9">Letm1 RBD domain-containing protein</fullName>
    </recommendedName>
</protein>
<comment type="caution">
    <text evidence="10">The sequence shown here is derived from an EMBL/GenBank/DDBJ whole genome shotgun (WGS) entry which is preliminary data.</text>
</comment>
<dbReference type="OrthoDB" id="73691at2759"/>
<evidence type="ECO:0000256" key="7">
    <source>
        <dbReference type="PROSITE-ProRule" id="PRU01094"/>
    </source>
</evidence>
<dbReference type="InterPro" id="IPR033122">
    <property type="entry name" value="LETM1-like_RBD"/>
</dbReference>
<dbReference type="GO" id="GO:0005743">
    <property type="term" value="C:mitochondrial inner membrane"/>
    <property type="evidence" value="ECO:0007669"/>
    <property type="project" value="UniProtKB-SubCell"/>
</dbReference>
<gene>
    <name evidence="10" type="ORF">EIP91_010454</name>
</gene>
<dbReference type="AlphaFoldDB" id="A0A4R0R0L4"/>
<comment type="subcellular location">
    <subcellularLocation>
        <location evidence="1">Mitochondrion inner membrane</location>
        <topology evidence="1">Single-pass membrane protein</topology>
    </subcellularLocation>
</comment>
<reference evidence="10 11" key="1">
    <citation type="submission" date="2018-11" db="EMBL/GenBank/DDBJ databases">
        <title>Genome assembly of Steccherinum ochraceum LE-BIN_3174, the white-rot fungus of the Steccherinaceae family (The Residual Polyporoid clade, Polyporales, Basidiomycota).</title>
        <authorList>
            <person name="Fedorova T.V."/>
            <person name="Glazunova O.A."/>
            <person name="Landesman E.O."/>
            <person name="Moiseenko K.V."/>
            <person name="Psurtseva N.V."/>
            <person name="Savinova O.S."/>
            <person name="Shakhova N.V."/>
            <person name="Tyazhelova T.V."/>
            <person name="Vasina D.V."/>
        </authorList>
    </citation>
    <scope>NUCLEOTIDE SEQUENCE [LARGE SCALE GENOMIC DNA]</scope>
    <source>
        <strain evidence="10 11">LE-BIN_3174</strain>
    </source>
</reference>
<dbReference type="Pfam" id="PF07766">
    <property type="entry name" value="LETM1_RBD"/>
    <property type="match status" value="1"/>
</dbReference>
<evidence type="ECO:0000256" key="8">
    <source>
        <dbReference type="SAM" id="MobiDB-lite"/>
    </source>
</evidence>
<name>A0A4R0R0L4_9APHY</name>
<evidence type="ECO:0000256" key="3">
    <source>
        <dbReference type="ARBA" id="ARBA00022792"/>
    </source>
</evidence>
<dbReference type="PANTHER" id="PTHR14009:SF1">
    <property type="entry name" value="MITOCHONDRIAL PROTON_CALCIUM EXCHANGER PROTEIN"/>
    <property type="match status" value="1"/>
</dbReference>
<dbReference type="PANTHER" id="PTHR14009">
    <property type="entry name" value="LEUCINE ZIPPER-EF-HAND CONTAINING TRANSMEMBRANE PROTEIN"/>
    <property type="match status" value="1"/>
</dbReference>
<dbReference type="Proteomes" id="UP000292702">
    <property type="component" value="Unassembled WGS sequence"/>
</dbReference>
<feature type="domain" description="Letm1 RBD" evidence="9">
    <location>
        <begin position="224"/>
        <end position="413"/>
    </location>
</feature>
<keyword evidence="3" id="KW-0999">Mitochondrion inner membrane</keyword>
<keyword evidence="5 7" id="KW-0496">Mitochondrion</keyword>
<dbReference type="GO" id="GO:0043022">
    <property type="term" value="F:ribosome binding"/>
    <property type="evidence" value="ECO:0007669"/>
    <property type="project" value="InterPro"/>
</dbReference>
<evidence type="ECO:0000256" key="6">
    <source>
        <dbReference type="ARBA" id="ARBA00023136"/>
    </source>
</evidence>
<feature type="compositionally biased region" description="Polar residues" evidence="8">
    <location>
        <begin position="103"/>
        <end position="136"/>
    </location>
</feature>
<dbReference type="InterPro" id="IPR044202">
    <property type="entry name" value="LETM1/MDM38-like"/>
</dbReference>
<evidence type="ECO:0000313" key="10">
    <source>
        <dbReference type="EMBL" id="TCD60262.1"/>
    </source>
</evidence>
<sequence length="413" mass="45949">IFPERKLTVLVRISSSAARCHSAVVKAAHQRHVLPSHLLSNGQRVHLVASARQFSWSSSRLASNPQSPEKLTQSDSSPPPLILPQRKHKVELKPGPVKPQASDLGSPTTAPTSLQKDSTALQSNTATTPSTSHANTNEGVIEAAKHDYADASQHGNLAPAPEGSSRIYTLYHQAKELFKFYVRGLKLIFTNWRRVREMQERVRTGGPPLTRWETKFIQTSKEDRLKLIPFAMIILIIEEIIPLIVLYAPFILPSTCILPTQKDRIDAKKREKQRVLVQSYTDAFAQLVENAATSPALESTLAGVPMKPLTGLLGLSTFTPSFMQRSALKRHLKLLGEDDALLLREHNGAHLTPSELRRALFERGILTDEVPESLWRSRLDWWLSSVEKASEKSAGDAALERLKLIARSALGRF</sequence>
<feature type="region of interest" description="Disordered" evidence="8">
    <location>
        <begin position="59"/>
        <end position="136"/>
    </location>
</feature>
<dbReference type="STRING" id="92696.A0A4R0R0L4"/>